<dbReference type="PANTHER" id="PTHR43790">
    <property type="entry name" value="CARBOHYDRATE TRANSPORT ATP-BINDING PROTEIN MG119-RELATED"/>
    <property type="match status" value="1"/>
</dbReference>
<keyword evidence="8" id="KW-0547">Nucleotide-binding</keyword>
<keyword evidence="11 13" id="KW-1133">Transmembrane helix</keyword>
<evidence type="ECO:0000256" key="9">
    <source>
        <dbReference type="ARBA" id="ARBA00022840"/>
    </source>
</evidence>
<accession>A0A7W6DFZ0</accession>
<dbReference type="EMBL" id="JACIEE010000014">
    <property type="protein sequence ID" value="MBB3979890.1"/>
    <property type="molecule type" value="Genomic_DNA"/>
</dbReference>
<dbReference type="Proteomes" id="UP000574761">
    <property type="component" value="Unassembled WGS sequence"/>
</dbReference>
<dbReference type="AlphaFoldDB" id="A0A7W6DFZ0"/>
<dbReference type="InterPro" id="IPR027417">
    <property type="entry name" value="P-loop_NTPase"/>
</dbReference>
<keyword evidence="6 13" id="KW-0812">Transmembrane</keyword>
<dbReference type="PROSITE" id="PS50893">
    <property type="entry name" value="ABC_TRANSPORTER_2"/>
    <property type="match status" value="2"/>
</dbReference>
<keyword evidence="7" id="KW-0677">Repeat</keyword>
<feature type="transmembrane region" description="Helical" evidence="13">
    <location>
        <begin position="232"/>
        <end position="253"/>
    </location>
</feature>
<evidence type="ECO:0000256" key="5">
    <source>
        <dbReference type="ARBA" id="ARBA00022597"/>
    </source>
</evidence>
<gene>
    <name evidence="15" type="ORF">GGQ64_005137</name>
</gene>
<comment type="caution">
    <text evidence="15">The sequence shown here is derived from an EMBL/GenBank/DDBJ whole genome shotgun (WGS) entry which is preliminary data.</text>
</comment>
<feature type="transmembrane region" description="Helical" evidence="13">
    <location>
        <begin position="40"/>
        <end position="60"/>
    </location>
</feature>
<evidence type="ECO:0000256" key="12">
    <source>
        <dbReference type="ARBA" id="ARBA00023136"/>
    </source>
</evidence>
<evidence type="ECO:0000256" key="1">
    <source>
        <dbReference type="ARBA" id="ARBA00004651"/>
    </source>
</evidence>
<dbReference type="PANTHER" id="PTHR43790:SF3">
    <property type="entry name" value="D-ALLOSE IMPORT ATP-BINDING PROTEIN ALSA-RELATED"/>
    <property type="match status" value="1"/>
</dbReference>
<feature type="domain" description="ABC transporter" evidence="14">
    <location>
        <begin position="561"/>
        <end position="816"/>
    </location>
</feature>
<proteinExistence type="inferred from homology"/>
<dbReference type="SMART" id="SM00382">
    <property type="entry name" value="AAA"/>
    <property type="match status" value="2"/>
</dbReference>
<evidence type="ECO:0000256" key="11">
    <source>
        <dbReference type="ARBA" id="ARBA00022989"/>
    </source>
</evidence>
<dbReference type="InterPro" id="IPR050107">
    <property type="entry name" value="ABC_carbohydrate_import_ATPase"/>
</dbReference>
<keyword evidence="3" id="KW-0813">Transport</keyword>
<dbReference type="Pfam" id="PF02653">
    <property type="entry name" value="BPD_transp_2"/>
    <property type="match status" value="1"/>
</dbReference>
<dbReference type="Pfam" id="PF00005">
    <property type="entry name" value="ABC_tran"/>
    <property type="match status" value="2"/>
</dbReference>
<keyword evidence="10" id="KW-1278">Translocase</keyword>
<dbReference type="InterPro" id="IPR017871">
    <property type="entry name" value="ABC_transporter-like_CS"/>
</dbReference>
<evidence type="ECO:0000313" key="16">
    <source>
        <dbReference type="Proteomes" id="UP000574761"/>
    </source>
</evidence>
<sequence>MEEMRDELLLVMLIAVAVACFSFARPTFFSVSNLLSIGQQSSIVAIVALGMTGVIVARGIDISVGGTMAATGIIAAIVLQATGSGVLAILAAIGSGAAFGGLNALLVAGLGISPFIATLGTMALTKGAALSLSGAASIPVSDPFMLWLGQGSLAGVPAGFLLAVALCGVWLCFLRYTSHGRSFFAVGGNPVAARASLISVVGIRSLTYVLAGMSAGTATVIAIGRLGSAQPLAGNGLEFAAITAAVVGGASLSGGKGSPFGTLLGAIAVGTITAGLAFLQFSQQIVYMVSGGLILVAVLLRGDLSWSALVRTASPGAVSLTSRGDETCLLDVAGLTKQFSGIKVLNDVSFRLRGGEVVALLGENGAGKSTLVKCISGVYVPDGGRVQFGALPKEAFAEDGADIAVIHQHFSLVPDLTIAESLSLGNEPQSFGLLKRSSMRSKAKAALSEVGLTRDVDVPVRLLTVGERQMLEVAKALLSSARLIVMDEPTSALSNRERDRLYTIVRKLAGEGRCVLYISHKMEEVRELAGRAIVLRDGRMVGDVPMQEADDRALVHMMVGRSLENVFPWVEAPLGPVAIEVKGLRTSGLVADVSFSVRRGEVVGLAGLMGSGRTDILRCIAGLDPYASGEIRLHGDRMSTGAQGFASSKGVAFVPEDRRLEGLVGGMNVRDNLALVWMRRGSKFGLVSLATLRRNAAALIRQLDIRPPDPGKPAGTLSGGNQQKVVIGKWLAVNPSIILLDEPTSGVDVGAKSEIHSVIGKLKSEGAAILLVSSELPELLGVSDRVVVVSGGRSVGEMPRGTSEEAVMELAFSTTPKSSSNRSEVCR</sequence>
<name>A0A7W6DFZ0_9HYPH</name>
<keyword evidence="4" id="KW-1003">Cell membrane</keyword>
<reference evidence="15 16" key="1">
    <citation type="submission" date="2020-08" db="EMBL/GenBank/DDBJ databases">
        <title>Genomic Encyclopedia of Type Strains, Phase IV (KMG-IV): sequencing the most valuable type-strain genomes for metagenomic binning, comparative biology and taxonomic classification.</title>
        <authorList>
            <person name="Goeker M."/>
        </authorList>
    </citation>
    <scope>NUCLEOTIDE SEQUENCE [LARGE SCALE GENOMIC DNA]</scope>
    <source>
        <strain evidence="15 16">DSM 100211</strain>
    </source>
</reference>
<dbReference type="GO" id="GO:0005886">
    <property type="term" value="C:plasma membrane"/>
    <property type="evidence" value="ECO:0007669"/>
    <property type="project" value="UniProtKB-SubCell"/>
</dbReference>
<keyword evidence="5" id="KW-0762">Sugar transport</keyword>
<dbReference type="PROSITE" id="PS51257">
    <property type="entry name" value="PROKAR_LIPOPROTEIN"/>
    <property type="match status" value="1"/>
</dbReference>
<dbReference type="CDD" id="cd03215">
    <property type="entry name" value="ABC_Carb_Monos_II"/>
    <property type="match status" value="1"/>
</dbReference>
<dbReference type="GO" id="GO:0022857">
    <property type="term" value="F:transmembrane transporter activity"/>
    <property type="evidence" value="ECO:0007669"/>
    <property type="project" value="InterPro"/>
</dbReference>
<dbReference type="GO" id="GO:0016887">
    <property type="term" value="F:ATP hydrolysis activity"/>
    <property type="evidence" value="ECO:0007669"/>
    <property type="project" value="InterPro"/>
</dbReference>
<evidence type="ECO:0000256" key="10">
    <source>
        <dbReference type="ARBA" id="ARBA00022967"/>
    </source>
</evidence>
<evidence type="ECO:0000256" key="8">
    <source>
        <dbReference type="ARBA" id="ARBA00022741"/>
    </source>
</evidence>
<evidence type="ECO:0000256" key="2">
    <source>
        <dbReference type="ARBA" id="ARBA00005417"/>
    </source>
</evidence>
<dbReference type="InterPro" id="IPR003439">
    <property type="entry name" value="ABC_transporter-like_ATP-bd"/>
</dbReference>
<keyword evidence="16" id="KW-1185">Reference proteome</keyword>
<evidence type="ECO:0000256" key="7">
    <source>
        <dbReference type="ARBA" id="ARBA00022737"/>
    </source>
</evidence>
<feature type="transmembrane region" description="Helical" evidence="13">
    <location>
        <begin position="154"/>
        <end position="174"/>
    </location>
</feature>
<dbReference type="CDD" id="cd03216">
    <property type="entry name" value="ABC_Carb_Monos_I"/>
    <property type="match status" value="1"/>
</dbReference>
<dbReference type="GO" id="GO:0005524">
    <property type="term" value="F:ATP binding"/>
    <property type="evidence" value="ECO:0007669"/>
    <property type="project" value="UniProtKB-KW"/>
</dbReference>
<evidence type="ECO:0000313" key="15">
    <source>
        <dbReference type="EMBL" id="MBB3979890.1"/>
    </source>
</evidence>
<comment type="similarity">
    <text evidence="2">Belongs to the ABC transporter superfamily.</text>
</comment>
<dbReference type="CDD" id="cd06579">
    <property type="entry name" value="TM_PBP1_transp_AraH_like"/>
    <property type="match status" value="1"/>
</dbReference>
<protein>
    <submittedName>
        <fullName evidence="15">Ribose transport system ATP-binding protein</fullName>
    </submittedName>
</protein>
<organism evidence="15 16">
    <name type="scientific">Mycoplana azooxidifex</name>
    <dbReference type="NCBI Taxonomy" id="1636188"/>
    <lineage>
        <taxon>Bacteria</taxon>
        <taxon>Pseudomonadati</taxon>
        <taxon>Pseudomonadota</taxon>
        <taxon>Alphaproteobacteria</taxon>
        <taxon>Hyphomicrobiales</taxon>
        <taxon>Rhizobiaceae</taxon>
        <taxon>Mycoplana</taxon>
    </lineage>
</organism>
<feature type="transmembrane region" description="Helical" evidence="13">
    <location>
        <begin position="206"/>
        <end position="226"/>
    </location>
</feature>
<evidence type="ECO:0000256" key="13">
    <source>
        <dbReference type="SAM" id="Phobius"/>
    </source>
</evidence>
<evidence type="ECO:0000256" key="4">
    <source>
        <dbReference type="ARBA" id="ARBA00022475"/>
    </source>
</evidence>
<feature type="domain" description="ABC transporter" evidence="14">
    <location>
        <begin position="330"/>
        <end position="562"/>
    </location>
</feature>
<feature type="transmembrane region" description="Helical" evidence="13">
    <location>
        <begin position="260"/>
        <end position="279"/>
    </location>
</feature>
<keyword evidence="9 15" id="KW-0067">ATP-binding</keyword>
<dbReference type="Gene3D" id="3.40.50.300">
    <property type="entry name" value="P-loop containing nucleotide triphosphate hydrolases"/>
    <property type="match status" value="2"/>
</dbReference>
<dbReference type="InterPro" id="IPR001851">
    <property type="entry name" value="ABC_transp_permease"/>
</dbReference>
<evidence type="ECO:0000259" key="14">
    <source>
        <dbReference type="PROSITE" id="PS50893"/>
    </source>
</evidence>
<dbReference type="InterPro" id="IPR003593">
    <property type="entry name" value="AAA+_ATPase"/>
</dbReference>
<keyword evidence="12 13" id="KW-0472">Membrane</keyword>
<evidence type="ECO:0000256" key="6">
    <source>
        <dbReference type="ARBA" id="ARBA00022692"/>
    </source>
</evidence>
<comment type="subcellular location">
    <subcellularLocation>
        <location evidence="1">Cell membrane</location>
        <topology evidence="1">Multi-pass membrane protein</topology>
    </subcellularLocation>
</comment>
<dbReference type="SUPFAM" id="SSF52540">
    <property type="entry name" value="P-loop containing nucleoside triphosphate hydrolases"/>
    <property type="match status" value="2"/>
</dbReference>
<evidence type="ECO:0000256" key="3">
    <source>
        <dbReference type="ARBA" id="ARBA00022448"/>
    </source>
</evidence>
<dbReference type="PROSITE" id="PS00211">
    <property type="entry name" value="ABC_TRANSPORTER_1"/>
    <property type="match status" value="1"/>
</dbReference>